<name>A0ABS9X4Y9_9GAMM</name>
<organism evidence="2 3">
    <name type="scientific">Colwellia maritima</name>
    <dbReference type="NCBI Taxonomy" id="2912588"/>
    <lineage>
        <taxon>Bacteria</taxon>
        <taxon>Pseudomonadati</taxon>
        <taxon>Pseudomonadota</taxon>
        <taxon>Gammaproteobacteria</taxon>
        <taxon>Alteromonadales</taxon>
        <taxon>Colwelliaceae</taxon>
        <taxon>Colwellia</taxon>
    </lineage>
</organism>
<dbReference type="EMBL" id="JAKKSL010000004">
    <property type="protein sequence ID" value="MCI2285298.1"/>
    <property type="molecule type" value="Genomic_DNA"/>
</dbReference>
<comment type="caution">
    <text evidence="2">The sequence shown here is derived from an EMBL/GenBank/DDBJ whole genome shotgun (WGS) entry which is preliminary data.</text>
</comment>
<dbReference type="RefSeq" id="WP_242288125.1">
    <property type="nucleotide sequence ID" value="NZ_JAKKSL010000004.1"/>
</dbReference>
<dbReference type="Gene3D" id="3.40.630.30">
    <property type="match status" value="1"/>
</dbReference>
<dbReference type="Proteomes" id="UP001139646">
    <property type="component" value="Unassembled WGS sequence"/>
</dbReference>
<sequence>MKFTIGFRAVKHEDLDFLLLLRKKSMSKHLVDANIKLTPEQHLERVKEHYYDSHIILRNRKAIGVLKLGVIALKGMDKSLHIRQLQIMPEYQGQGIGSKVLAVVKKRALQLQLPITLNVLLKNPARGLYLRHGFQIEGKNKLEFQMRCPLEVIAA</sequence>
<dbReference type="CDD" id="cd04301">
    <property type="entry name" value="NAT_SF"/>
    <property type="match status" value="1"/>
</dbReference>
<dbReference type="InterPro" id="IPR016181">
    <property type="entry name" value="Acyl_CoA_acyltransferase"/>
</dbReference>
<evidence type="ECO:0000259" key="1">
    <source>
        <dbReference type="PROSITE" id="PS51186"/>
    </source>
</evidence>
<protein>
    <submittedName>
        <fullName evidence="2">GNAT family N-acetyltransferase</fullName>
    </submittedName>
</protein>
<dbReference type="SUPFAM" id="SSF55729">
    <property type="entry name" value="Acyl-CoA N-acyltransferases (Nat)"/>
    <property type="match status" value="1"/>
</dbReference>
<evidence type="ECO:0000313" key="3">
    <source>
        <dbReference type="Proteomes" id="UP001139646"/>
    </source>
</evidence>
<feature type="domain" description="N-acetyltransferase" evidence="1">
    <location>
        <begin position="5"/>
        <end position="151"/>
    </location>
</feature>
<evidence type="ECO:0000313" key="2">
    <source>
        <dbReference type="EMBL" id="MCI2285298.1"/>
    </source>
</evidence>
<keyword evidence="3" id="KW-1185">Reference proteome</keyword>
<dbReference type="InterPro" id="IPR000182">
    <property type="entry name" value="GNAT_dom"/>
</dbReference>
<proteinExistence type="predicted"/>
<dbReference type="Pfam" id="PF13508">
    <property type="entry name" value="Acetyltransf_7"/>
    <property type="match status" value="1"/>
</dbReference>
<gene>
    <name evidence="2" type="ORF">L3081_20330</name>
</gene>
<reference evidence="2" key="1">
    <citation type="submission" date="2022-01" db="EMBL/GenBank/DDBJ databases">
        <title>Colwellia maritima, isolated from seawater.</title>
        <authorList>
            <person name="Kristyanto S."/>
            <person name="Jung J."/>
            <person name="Jeon C.O."/>
        </authorList>
    </citation>
    <scope>NUCLEOTIDE SEQUENCE</scope>
    <source>
        <strain evidence="2">MSW7</strain>
    </source>
</reference>
<accession>A0ABS9X4Y9</accession>
<dbReference type="PROSITE" id="PS51186">
    <property type="entry name" value="GNAT"/>
    <property type="match status" value="1"/>
</dbReference>